<reference evidence="1 2" key="1">
    <citation type="submission" date="2019-03" db="EMBL/GenBank/DDBJ databases">
        <title>Genomic Encyclopedia of Archaeal and Bacterial Type Strains, Phase II (KMG-II): from individual species to whole genera.</title>
        <authorList>
            <person name="Goeker M."/>
        </authorList>
    </citation>
    <scope>NUCLEOTIDE SEQUENCE [LARGE SCALE GENOMIC DNA]</scope>
    <source>
        <strain evidence="1 2">DSM 28323</strain>
    </source>
</reference>
<name>A0A4R6IT14_9BACT</name>
<dbReference type="RefSeq" id="WP_133475483.1">
    <property type="nucleotide sequence ID" value="NZ_SNWP01000013.1"/>
</dbReference>
<evidence type="ECO:0008006" key="3">
    <source>
        <dbReference type="Google" id="ProtNLM"/>
    </source>
</evidence>
<dbReference type="EMBL" id="SNWP01000013">
    <property type="protein sequence ID" value="TDO25371.1"/>
    <property type="molecule type" value="Genomic_DNA"/>
</dbReference>
<organism evidence="1 2">
    <name type="scientific">Sediminibacterium goheungense</name>
    <dbReference type="NCBI Taxonomy" id="1086393"/>
    <lineage>
        <taxon>Bacteria</taxon>
        <taxon>Pseudomonadati</taxon>
        <taxon>Bacteroidota</taxon>
        <taxon>Chitinophagia</taxon>
        <taxon>Chitinophagales</taxon>
        <taxon>Chitinophagaceae</taxon>
        <taxon>Sediminibacterium</taxon>
    </lineage>
</organism>
<accession>A0A4R6IT14</accession>
<comment type="caution">
    <text evidence="1">The sequence shown here is derived from an EMBL/GenBank/DDBJ whole genome shotgun (WGS) entry which is preliminary data.</text>
</comment>
<keyword evidence="2" id="KW-1185">Reference proteome</keyword>
<dbReference type="AlphaFoldDB" id="A0A4R6IT14"/>
<dbReference type="Proteomes" id="UP000295741">
    <property type="component" value="Unassembled WGS sequence"/>
</dbReference>
<evidence type="ECO:0000313" key="2">
    <source>
        <dbReference type="Proteomes" id="UP000295741"/>
    </source>
</evidence>
<gene>
    <name evidence="1" type="ORF">BC659_2912</name>
</gene>
<dbReference type="PROSITE" id="PS51257">
    <property type="entry name" value="PROKAR_LIPOPROTEIN"/>
    <property type="match status" value="1"/>
</dbReference>
<protein>
    <recommendedName>
        <fullName evidence="3">Lipoprotein</fullName>
    </recommendedName>
</protein>
<proteinExistence type="predicted"/>
<dbReference type="OrthoDB" id="1489355at2"/>
<evidence type="ECO:0000313" key="1">
    <source>
        <dbReference type="EMBL" id="TDO25371.1"/>
    </source>
</evidence>
<sequence>MRKSPFSLLLFFLVFIGCGKDDMYNEADRFCNFKGYYYPNNVANLIGELSNDYIMLGFDSIYNESEIRKFISAEAEFDQQYNYKLLGKDFAVLKFNTPKTCSAIAAFIAKMQKSPIVSYAHYTMKTNDCNDRFTRFGLMLGFTCITIYSDIFSVEVADTNKLADLYQLVAETKTELLPYVSSSPNVFMLKATKNSKADALAMVNYFFESKHFVSVKPDLYNYAVK</sequence>